<dbReference type="PANTHER" id="PTHR30352">
    <property type="entry name" value="PYRUVATE FORMATE-LYASE-ACTIVATING ENZYME"/>
    <property type="match status" value="1"/>
</dbReference>
<dbReference type="PROSITE" id="PS51918">
    <property type="entry name" value="RADICAL_SAM"/>
    <property type="match status" value="1"/>
</dbReference>
<dbReference type="SFLD" id="SFLDF00299">
    <property type="entry name" value="anaerobic_ribonucleoside-triph"/>
    <property type="match status" value="1"/>
</dbReference>
<protein>
    <recommendedName>
        <fullName evidence="4 12">Anaerobic ribonucleoside-triphosphate reductase-activating protein</fullName>
        <ecNumber evidence="12">1.97.1.-</ecNumber>
    </recommendedName>
</protein>
<keyword evidence="15" id="KW-1185">Reference proteome</keyword>
<sequence>MSQDKWNKSDEAEQWKENKPESIRIAGVVRESIVDGPGIRFVVFGQGCPHHCEGCHNPNTHDFDGGYDCSIEKILTEMDKNPLLSGITFSGGEPMCQPEAFLALAEEIKKRKLDIVVYSGYTLEELTKMGQDRTAIQSLLDKIDYLIDGRFVLSERDLQLNFRGSRNQRYIDMAATRQNGKIILVQS</sequence>
<dbReference type="GO" id="GO:0043365">
    <property type="term" value="F:[formate-C-acetyltransferase]-activating enzyme activity"/>
    <property type="evidence" value="ECO:0007669"/>
    <property type="project" value="InterPro"/>
</dbReference>
<dbReference type="RefSeq" id="WP_206581775.1">
    <property type="nucleotide sequence ID" value="NZ_JAFJZZ010000001.1"/>
</dbReference>
<evidence type="ECO:0000256" key="4">
    <source>
        <dbReference type="ARBA" id="ARBA00014281"/>
    </source>
</evidence>
<organism evidence="14 15">
    <name type="scientific">Clostridium aminobutyricum</name>
    <dbReference type="NCBI Taxonomy" id="33953"/>
    <lineage>
        <taxon>Bacteria</taxon>
        <taxon>Bacillati</taxon>
        <taxon>Bacillota</taxon>
        <taxon>Clostridia</taxon>
        <taxon>Eubacteriales</taxon>
        <taxon>Clostridiaceae</taxon>
        <taxon>Clostridium</taxon>
    </lineage>
</organism>
<dbReference type="InterPro" id="IPR034457">
    <property type="entry name" value="Organic_radical-activating"/>
</dbReference>
<keyword evidence="6" id="KW-0949">S-adenosyl-L-methionine</keyword>
<evidence type="ECO:0000256" key="6">
    <source>
        <dbReference type="ARBA" id="ARBA00022691"/>
    </source>
</evidence>
<evidence type="ECO:0000256" key="2">
    <source>
        <dbReference type="ARBA" id="ARBA00003852"/>
    </source>
</evidence>
<evidence type="ECO:0000256" key="3">
    <source>
        <dbReference type="ARBA" id="ARBA00009777"/>
    </source>
</evidence>
<dbReference type="InterPro" id="IPR007197">
    <property type="entry name" value="rSAM"/>
</dbReference>
<dbReference type="SFLD" id="SFLDS00029">
    <property type="entry name" value="Radical_SAM"/>
    <property type="match status" value="1"/>
</dbReference>
<dbReference type="Pfam" id="PF13353">
    <property type="entry name" value="Fer4_12"/>
    <property type="match status" value="1"/>
</dbReference>
<proteinExistence type="inferred from homology"/>
<dbReference type="NCBIfam" id="TIGR02491">
    <property type="entry name" value="NrdG"/>
    <property type="match status" value="1"/>
</dbReference>
<dbReference type="GO" id="GO:0004748">
    <property type="term" value="F:ribonucleoside-diphosphate reductase activity, thioredoxin disulfide as acceptor"/>
    <property type="evidence" value="ECO:0007669"/>
    <property type="project" value="TreeGrafter"/>
</dbReference>
<dbReference type="AlphaFoldDB" id="A0A939D7L8"/>
<evidence type="ECO:0000313" key="14">
    <source>
        <dbReference type="EMBL" id="MBN7772575.1"/>
    </source>
</evidence>
<accession>A0A939D7L8</accession>
<dbReference type="Gene3D" id="3.20.20.70">
    <property type="entry name" value="Aldolase class I"/>
    <property type="match status" value="1"/>
</dbReference>
<dbReference type="PIRSF" id="PIRSF000368">
    <property type="entry name" value="NrdG"/>
    <property type="match status" value="1"/>
</dbReference>
<keyword evidence="7" id="KW-0479">Metal-binding</keyword>
<dbReference type="EC" id="1.97.1.-" evidence="12"/>
<feature type="domain" description="Radical SAM core" evidence="13">
    <location>
        <begin position="34"/>
        <end position="187"/>
    </location>
</feature>
<dbReference type="Proteomes" id="UP000664545">
    <property type="component" value="Unassembled WGS sequence"/>
</dbReference>
<evidence type="ECO:0000313" key="15">
    <source>
        <dbReference type="Proteomes" id="UP000664545"/>
    </source>
</evidence>
<comment type="caution">
    <text evidence="14">The sequence shown here is derived from an EMBL/GenBank/DDBJ whole genome shotgun (WGS) entry which is preliminary data.</text>
</comment>
<keyword evidence="10" id="KW-0411">Iron-sulfur</keyword>
<keyword evidence="8 12" id="KW-0560">Oxidoreductase</keyword>
<dbReference type="InterPro" id="IPR001989">
    <property type="entry name" value="Radical_activat_CS"/>
</dbReference>
<name>A0A939D7L8_CLOAM</name>
<comment type="catalytic activity">
    <reaction evidence="11">
        <text>glycyl-[protein] + reduced [flavodoxin] + S-adenosyl-L-methionine = glycin-2-yl radical-[protein] + semiquinone [flavodoxin] + 5'-deoxyadenosine + L-methionine + H(+)</text>
        <dbReference type="Rhea" id="RHEA:61976"/>
        <dbReference type="Rhea" id="RHEA-COMP:10622"/>
        <dbReference type="Rhea" id="RHEA-COMP:14480"/>
        <dbReference type="Rhea" id="RHEA-COMP:15993"/>
        <dbReference type="Rhea" id="RHEA-COMP:15994"/>
        <dbReference type="ChEBI" id="CHEBI:15378"/>
        <dbReference type="ChEBI" id="CHEBI:17319"/>
        <dbReference type="ChEBI" id="CHEBI:29947"/>
        <dbReference type="ChEBI" id="CHEBI:32722"/>
        <dbReference type="ChEBI" id="CHEBI:57618"/>
        <dbReference type="ChEBI" id="CHEBI:57844"/>
        <dbReference type="ChEBI" id="CHEBI:59789"/>
        <dbReference type="ChEBI" id="CHEBI:140311"/>
    </reaction>
</comment>
<evidence type="ECO:0000256" key="5">
    <source>
        <dbReference type="ARBA" id="ARBA00022485"/>
    </source>
</evidence>
<evidence type="ECO:0000259" key="13">
    <source>
        <dbReference type="PROSITE" id="PS51918"/>
    </source>
</evidence>
<dbReference type="SUPFAM" id="SSF102114">
    <property type="entry name" value="Radical SAM enzymes"/>
    <property type="match status" value="1"/>
</dbReference>
<comment type="similarity">
    <text evidence="3 12">Belongs to the organic radical-activating enzymes family.</text>
</comment>
<comment type="function">
    <text evidence="2 12">Activation of anaerobic ribonucleoside-triphosphate reductase under anaerobic conditions by generation of an organic free radical, using S-adenosylmethionine and reduced flavodoxin as cosubstrates to produce 5'-deoxy-adenosine.</text>
</comment>
<dbReference type="GO" id="GO:0051539">
    <property type="term" value="F:4 iron, 4 sulfur cluster binding"/>
    <property type="evidence" value="ECO:0007669"/>
    <property type="project" value="UniProtKB-KW"/>
</dbReference>
<gene>
    <name evidence="14" type="primary">nrdG</name>
    <name evidence="14" type="ORF">JYB65_04300</name>
</gene>
<evidence type="ECO:0000256" key="9">
    <source>
        <dbReference type="ARBA" id="ARBA00023004"/>
    </source>
</evidence>
<evidence type="ECO:0000256" key="11">
    <source>
        <dbReference type="ARBA" id="ARBA00047365"/>
    </source>
</evidence>
<dbReference type="SFLD" id="SFLDG01066">
    <property type="entry name" value="organic_radical-activating_enz"/>
    <property type="match status" value="1"/>
</dbReference>
<keyword evidence="5" id="KW-0004">4Fe-4S</keyword>
<dbReference type="SFLD" id="SFLDG01063">
    <property type="entry name" value="activating_enzymes__group_1"/>
    <property type="match status" value="1"/>
</dbReference>
<reference evidence="14" key="1">
    <citation type="submission" date="2021-02" db="EMBL/GenBank/DDBJ databases">
        <title>Abyssanaerobacter marinus gen.nov., sp., nov, anaerobic bacterium isolated from the Onnuri vent field of Indian Ocean and suggestion of Mogibacteriaceae fam. nov., and proposal of reclassification of ambiguous this family's genus member.</title>
        <authorList>
            <person name="Kim Y.J."/>
            <person name="Yang J.-A."/>
        </authorList>
    </citation>
    <scope>NUCLEOTIDE SEQUENCE</scope>
    <source>
        <strain evidence="14">DSM 2634</strain>
    </source>
</reference>
<dbReference type="CDD" id="cd01335">
    <property type="entry name" value="Radical_SAM"/>
    <property type="match status" value="1"/>
</dbReference>
<evidence type="ECO:0000256" key="12">
    <source>
        <dbReference type="PIRNR" id="PIRNR000368"/>
    </source>
</evidence>
<keyword evidence="9" id="KW-0408">Iron</keyword>
<dbReference type="EMBL" id="JAFJZZ010000001">
    <property type="protein sequence ID" value="MBN7772575.1"/>
    <property type="molecule type" value="Genomic_DNA"/>
</dbReference>
<evidence type="ECO:0000256" key="8">
    <source>
        <dbReference type="ARBA" id="ARBA00023002"/>
    </source>
</evidence>
<dbReference type="InterPro" id="IPR058240">
    <property type="entry name" value="rSAM_sf"/>
</dbReference>
<evidence type="ECO:0000256" key="10">
    <source>
        <dbReference type="ARBA" id="ARBA00023014"/>
    </source>
</evidence>
<dbReference type="PANTHER" id="PTHR30352:SF2">
    <property type="entry name" value="ANAEROBIC RIBONUCLEOSIDE-TRIPHOSPHATE REDUCTASE-ACTIVATING PROTEIN"/>
    <property type="match status" value="1"/>
</dbReference>
<dbReference type="InterPro" id="IPR013785">
    <property type="entry name" value="Aldolase_TIM"/>
</dbReference>
<dbReference type="InterPro" id="IPR012837">
    <property type="entry name" value="NrdG"/>
</dbReference>
<dbReference type="PROSITE" id="PS01087">
    <property type="entry name" value="RADICAL_ACTIVATING"/>
    <property type="match status" value="1"/>
</dbReference>
<evidence type="ECO:0000256" key="1">
    <source>
        <dbReference type="ARBA" id="ARBA00001966"/>
    </source>
</evidence>
<dbReference type="GO" id="GO:0046872">
    <property type="term" value="F:metal ion binding"/>
    <property type="evidence" value="ECO:0007669"/>
    <property type="project" value="UniProtKB-KW"/>
</dbReference>
<evidence type="ECO:0000256" key="7">
    <source>
        <dbReference type="ARBA" id="ARBA00022723"/>
    </source>
</evidence>
<comment type="cofactor">
    <cofactor evidence="1">
        <name>[4Fe-4S] cluster</name>
        <dbReference type="ChEBI" id="CHEBI:49883"/>
    </cofactor>
</comment>